<dbReference type="AlphaFoldDB" id="A0A7X0KL09"/>
<sequence length="248" mass="26284">MTEETTCSQVSQAASTGIEVCSDVGGGSTMRYWFMACAFLLSSGAHVGAEELICDDPVTNSAIIGFPPGATVVMYEDPGAHTCRFSVDGWSAGSPPRDALQAAQRHIASNLADFINTRGAKDNGLAPAIGFLLAAASPFDSGDPRLQQPPYSDAIGACLANYPDADRRPVRAYSDANATLDGFWCAVADPRLATGAEGRTGMLSELKDLFSREVESGITFVELTSPYLIIRNDREGGREYLFMALPGV</sequence>
<accession>A0A7X0KL09</accession>
<comment type="caution">
    <text evidence="1">The sequence shown here is derived from an EMBL/GenBank/DDBJ whole genome shotgun (WGS) entry which is preliminary data.</text>
</comment>
<organism evidence="1 2">
    <name type="scientific">Aminobacter aganoensis</name>
    <dbReference type="NCBI Taxonomy" id="83264"/>
    <lineage>
        <taxon>Bacteria</taxon>
        <taxon>Pseudomonadati</taxon>
        <taxon>Pseudomonadota</taxon>
        <taxon>Alphaproteobacteria</taxon>
        <taxon>Hyphomicrobiales</taxon>
        <taxon>Phyllobacteriaceae</taxon>
        <taxon>Aminobacter</taxon>
    </lineage>
</organism>
<evidence type="ECO:0000313" key="1">
    <source>
        <dbReference type="EMBL" id="MBB6354567.1"/>
    </source>
</evidence>
<dbReference type="EMBL" id="JACHOU010000004">
    <property type="protein sequence ID" value="MBB6354567.1"/>
    <property type="molecule type" value="Genomic_DNA"/>
</dbReference>
<reference evidence="1 2" key="1">
    <citation type="submission" date="2020-08" db="EMBL/GenBank/DDBJ databases">
        <title>Genomic Encyclopedia of Type Strains, Phase IV (KMG-IV): sequencing the most valuable type-strain genomes for metagenomic binning, comparative biology and taxonomic classification.</title>
        <authorList>
            <person name="Goeker M."/>
        </authorList>
    </citation>
    <scope>NUCLEOTIDE SEQUENCE [LARGE SCALE GENOMIC DNA]</scope>
    <source>
        <strain evidence="1 2">DSM 7051</strain>
    </source>
</reference>
<name>A0A7X0KL09_9HYPH</name>
<proteinExistence type="predicted"/>
<gene>
    <name evidence="1" type="ORF">GGR00_002351</name>
</gene>
<protein>
    <submittedName>
        <fullName evidence="1">Uncharacterized protein</fullName>
    </submittedName>
</protein>
<dbReference type="RefSeq" id="WP_156381096.1">
    <property type="nucleotide sequence ID" value="NZ_BAABEG010000001.1"/>
</dbReference>
<evidence type="ECO:0000313" key="2">
    <source>
        <dbReference type="Proteomes" id="UP000536262"/>
    </source>
</evidence>
<keyword evidence="2" id="KW-1185">Reference proteome</keyword>
<dbReference type="Proteomes" id="UP000536262">
    <property type="component" value="Unassembled WGS sequence"/>
</dbReference>